<sequence length="113" mass="12281">MPGPSTCRTDAVVTPPADRVTGPVSAHHPVAEGREPSVADGPRDALPPGPFGTGEVSTSAFSQDGWWARRTRTSGRARSSSPPPGRDRRDRDRFRRDPAFRRQTHDVLLDSPV</sequence>
<gene>
    <name evidence="2" type="ORF">CKY47_25065</name>
</gene>
<comment type="caution">
    <text evidence="2">The sequence shown here is derived from an EMBL/GenBank/DDBJ whole genome shotgun (WGS) entry which is preliminary data.</text>
</comment>
<keyword evidence="3" id="KW-1185">Reference proteome</keyword>
<reference evidence="2 3" key="1">
    <citation type="submission" date="2017-06" db="EMBL/GenBank/DDBJ databases">
        <title>Cultured bacterium strain Saccharothrix yanglingensis Hhs.015.</title>
        <authorList>
            <person name="Xia Y."/>
        </authorList>
    </citation>
    <scope>NUCLEOTIDE SEQUENCE [LARGE SCALE GENOMIC DNA]</scope>
    <source>
        <strain evidence="2 3">Hhs.015</strain>
    </source>
</reference>
<feature type="compositionally biased region" description="Basic and acidic residues" evidence="1">
    <location>
        <begin position="85"/>
        <end position="113"/>
    </location>
</feature>
<feature type="region of interest" description="Disordered" evidence="1">
    <location>
        <begin position="1"/>
        <end position="113"/>
    </location>
</feature>
<organism evidence="2 3">
    <name type="scientific">Saccharothrix yanglingensis</name>
    <dbReference type="NCBI Taxonomy" id="659496"/>
    <lineage>
        <taxon>Bacteria</taxon>
        <taxon>Bacillati</taxon>
        <taxon>Actinomycetota</taxon>
        <taxon>Actinomycetes</taxon>
        <taxon>Pseudonocardiales</taxon>
        <taxon>Pseudonocardiaceae</taxon>
        <taxon>Saccharothrix</taxon>
    </lineage>
</organism>
<proteinExistence type="predicted"/>
<dbReference type="EMBL" id="NSDM01000011">
    <property type="protein sequence ID" value="MDQ2587199.1"/>
    <property type="molecule type" value="Genomic_DNA"/>
</dbReference>
<evidence type="ECO:0000313" key="3">
    <source>
        <dbReference type="Proteomes" id="UP001225605"/>
    </source>
</evidence>
<feature type="compositionally biased region" description="Basic and acidic residues" evidence="1">
    <location>
        <begin position="29"/>
        <end position="43"/>
    </location>
</feature>
<accession>A0ABU0X503</accession>
<dbReference type="Proteomes" id="UP001225605">
    <property type="component" value="Unassembled WGS sequence"/>
</dbReference>
<name>A0ABU0X503_9PSEU</name>
<evidence type="ECO:0000313" key="2">
    <source>
        <dbReference type="EMBL" id="MDQ2587199.1"/>
    </source>
</evidence>
<protein>
    <submittedName>
        <fullName evidence="2">Uncharacterized protein</fullName>
    </submittedName>
</protein>
<evidence type="ECO:0000256" key="1">
    <source>
        <dbReference type="SAM" id="MobiDB-lite"/>
    </source>
</evidence>